<evidence type="ECO:0000313" key="1">
    <source>
        <dbReference type="EMBL" id="QBK93428.1"/>
    </source>
</evidence>
<reference evidence="1" key="1">
    <citation type="journal article" date="2019" name="MBio">
        <title>Virus Genomes from Deep Sea Sediments Expand the Ocean Megavirome and Support Independent Origins of Viral Gigantism.</title>
        <authorList>
            <person name="Backstrom D."/>
            <person name="Yutin N."/>
            <person name="Jorgensen S.L."/>
            <person name="Dharamshi J."/>
            <person name="Homa F."/>
            <person name="Zaremba-Niedwiedzka K."/>
            <person name="Spang A."/>
            <person name="Wolf Y.I."/>
            <person name="Koonin E.V."/>
            <person name="Ettema T.J."/>
        </authorList>
    </citation>
    <scope>NUCLEOTIDE SEQUENCE</scope>
</reference>
<sequence length="115" mass="13616">MSDILLTLLTLQNQIKLHHWQTTSFSRHKATDDLFEKIIPLIDRFVETFQGSHNNTIMLYKLIELKNMSEDEIVVFLTDMGKTMRQWNLEETELDNIIQEMLEVVNVTLFLFSLN</sequence>
<name>A0A481ZC29_9VIRU</name>
<dbReference type="EMBL" id="MK500596">
    <property type="protein sequence ID" value="QBK93428.1"/>
    <property type="molecule type" value="Genomic_DNA"/>
</dbReference>
<proteinExistence type="predicted"/>
<gene>
    <name evidence="1" type="ORF">LCPAC404_01320</name>
</gene>
<organism evidence="1">
    <name type="scientific">Pithovirus LCPAC404</name>
    <dbReference type="NCBI Taxonomy" id="2506597"/>
    <lineage>
        <taxon>Viruses</taxon>
        <taxon>Pithoviruses</taxon>
    </lineage>
</organism>
<dbReference type="Pfam" id="PF19174">
    <property type="entry name" value="DUF5856"/>
    <property type="match status" value="1"/>
</dbReference>
<protein>
    <submittedName>
        <fullName evidence="1">Uncharacterized protein</fullName>
    </submittedName>
</protein>
<accession>A0A481ZC29</accession>
<dbReference type="InterPro" id="IPR043876">
    <property type="entry name" value="DUF5856"/>
</dbReference>